<keyword evidence="5 6" id="KW-0472">Membrane</keyword>
<evidence type="ECO:0000313" key="7">
    <source>
        <dbReference type="EMBL" id="CCO22030.1"/>
    </source>
</evidence>
<name>L0R763_9BACT</name>
<dbReference type="Pfam" id="PF02690">
    <property type="entry name" value="Na_Pi_cotrans"/>
    <property type="match status" value="2"/>
</dbReference>
<evidence type="ECO:0000256" key="6">
    <source>
        <dbReference type="SAM" id="Phobius"/>
    </source>
</evidence>
<evidence type="ECO:0000256" key="2">
    <source>
        <dbReference type="ARBA" id="ARBA00022475"/>
    </source>
</evidence>
<organism evidence="7 8">
    <name type="scientific">Maridesulfovibrio hydrothermalis AM13 = DSM 14728</name>
    <dbReference type="NCBI Taxonomy" id="1121451"/>
    <lineage>
        <taxon>Bacteria</taxon>
        <taxon>Pseudomonadati</taxon>
        <taxon>Thermodesulfobacteriota</taxon>
        <taxon>Desulfovibrionia</taxon>
        <taxon>Desulfovibrionales</taxon>
        <taxon>Desulfovibrionaceae</taxon>
        <taxon>Maridesulfovibrio</taxon>
    </lineage>
</organism>
<evidence type="ECO:0000256" key="4">
    <source>
        <dbReference type="ARBA" id="ARBA00022989"/>
    </source>
</evidence>
<sequence>MNFALFGNLLGGLGLFLIGMRLMTTGLKQAAGSSLKKILGQWTRSPGRGLFSGFMITALVQSSSAVTVAVIGFVNAGLITLSQSIGVIYGSNIGTTVTGWIVAAVGFSVNLKTFALPVIALGALLRLSGQTSKRAFFGDAFAGFGLFLLGISTLQMAFKGIESSIDLSSIAAMGALSIPVFIVIGLSLTILMQSSSAAMALVLTATVSGLMDLNQGAAAVIGTNIGTTSTAALSVIGATVNAKKVATGHIIFNIVTALVALILLPVIINSILFLMDAIGLTHEPAVVLALFHTVFNSLGVIILWPFTERLVSFIERRFARKGDDKGRPRYLDSNVIGTPALALDALTLEMRRIGSLNRTIVRKGLSSNFCYAALPSDKEAQDSLIEASRSFCAKLQSRPLNEMQASQIATGLRVLQYFRTAGALSASLEKKRLKPNLEALGADADLVTVFMNSCIGVLNVAENPCSDEFCQIDNMIHDMLSAYHDLKAKLLAAGGTGDIPVPEMVEQLELFSKIRRITRQAAKGAVYLAAMTPESGVCCPTNTIKFAWNRHW</sequence>
<evidence type="ECO:0000256" key="3">
    <source>
        <dbReference type="ARBA" id="ARBA00022692"/>
    </source>
</evidence>
<evidence type="ECO:0000256" key="5">
    <source>
        <dbReference type="ARBA" id="ARBA00023136"/>
    </source>
</evidence>
<gene>
    <name evidence="7" type="ORF">DESAM_10049</name>
</gene>
<dbReference type="EMBL" id="FO203522">
    <property type="protein sequence ID" value="CCO22030.1"/>
    <property type="molecule type" value="Genomic_DNA"/>
</dbReference>
<dbReference type="KEGG" id="dhy:DESAM_10049"/>
<feature type="transmembrane region" description="Helical" evidence="6">
    <location>
        <begin position="285"/>
        <end position="307"/>
    </location>
</feature>
<evidence type="ECO:0000256" key="1">
    <source>
        <dbReference type="ARBA" id="ARBA00004651"/>
    </source>
</evidence>
<dbReference type="Proteomes" id="UP000010808">
    <property type="component" value="Chromosome"/>
</dbReference>
<feature type="transmembrane region" description="Helical" evidence="6">
    <location>
        <begin position="250"/>
        <end position="273"/>
    </location>
</feature>
<dbReference type="GO" id="GO:0005436">
    <property type="term" value="F:sodium:phosphate symporter activity"/>
    <property type="evidence" value="ECO:0007669"/>
    <property type="project" value="InterPro"/>
</dbReference>
<dbReference type="HOGENOM" id="CLU_025623_1_0_7"/>
<reference evidence="7 8" key="1">
    <citation type="submission" date="2012-10" db="EMBL/GenBank/DDBJ databases">
        <authorList>
            <person name="Genoscope - CEA"/>
        </authorList>
    </citation>
    <scope>NUCLEOTIDE SEQUENCE [LARGE SCALE GENOMIC DNA]</scope>
    <source>
        <strain evidence="8">AM13 / DSM 14728</strain>
    </source>
</reference>
<feature type="transmembrane region" description="Helical" evidence="6">
    <location>
        <begin position="136"/>
        <end position="158"/>
    </location>
</feature>
<dbReference type="STRING" id="1121451.DESAM_10049"/>
<dbReference type="GO" id="GO:0005886">
    <property type="term" value="C:plasma membrane"/>
    <property type="evidence" value="ECO:0007669"/>
    <property type="project" value="UniProtKB-SubCell"/>
</dbReference>
<dbReference type="eggNOG" id="COG1283">
    <property type="taxonomic scope" value="Bacteria"/>
</dbReference>
<comment type="subcellular location">
    <subcellularLocation>
        <location evidence="1">Cell membrane</location>
        <topology evidence="1">Multi-pass membrane protein</topology>
    </subcellularLocation>
</comment>
<evidence type="ECO:0000313" key="8">
    <source>
        <dbReference type="Proteomes" id="UP000010808"/>
    </source>
</evidence>
<feature type="transmembrane region" description="Helical" evidence="6">
    <location>
        <begin position="54"/>
        <end position="74"/>
    </location>
</feature>
<dbReference type="PANTHER" id="PTHR10010">
    <property type="entry name" value="SOLUTE CARRIER FAMILY 34 SODIUM PHOSPHATE , MEMBER 2-RELATED"/>
    <property type="match status" value="1"/>
</dbReference>
<protein>
    <submittedName>
        <fullName evidence="7">Na+/Picotransporter</fullName>
    </submittedName>
</protein>
<proteinExistence type="predicted"/>
<feature type="transmembrane region" description="Helical" evidence="6">
    <location>
        <begin position="170"/>
        <end position="191"/>
    </location>
</feature>
<dbReference type="GO" id="GO:0044341">
    <property type="term" value="P:sodium-dependent phosphate transport"/>
    <property type="evidence" value="ECO:0007669"/>
    <property type="project" value="InterPro"/>
</dbReference>
<dbReference type="InterPro" id="IPR003841">
    <property type="entry name" value="Na/Pi_transpt"/>
</dbReference>
<dbReference type="PANTHER" id="PTHR10010:SF46">
    <property type="entry name" value="SODIUM-DEPENDENT PHOSPHATE TRANSPORT PROTEIN 2B"/>
    <property type="match status" value="1"/>
</dbReference>
<accession>L0R763</accession>
<keyword evidence="3 6" id="KW-0812">Transmembrane</keyword>
<dbReference type="RefSeq" id="WP_015334640.1">
    <property type="nucleotide sequence ID" value="NC_020055.1"/>
</dbReference>
<dbReference type="OrthoDB" id="9763003at2"/>
<keyword evidence="4 6" id="KW-1133">Transmembrane helix</keyword>
<dbReference type="PATRIC" id="fig|1121451.3.peg.39"/>
<keyword evidence="8" id="KW-1185">Reference proteome</keyword>
<dbReference type="AlphaFoldDB" id="L0R763"/>
<keyword evidence="2" id="KW-1003">Cell membrane</keyword>
<dbReference type="NCBIfam" id="NF037997">
    <property type="entry name" value="Na_Pi_symport"/>
    <property type="match status" value="1"/>
</dbReference>